<gene>
    <name evidence="2" type="ORF">Rhal01_03653</name>
</gene>
<evidence type="ECO:0000313" key="2">
    <source>
        <dbReference type="EMBL" id="GAA5497457.1"/>
    </source>
</evidence>
<organism evidence="2 3">
    <name type="scientific">Rubritalea halochordaticola</name>
    <dbReference type="NCBI Taxonomy" id="714537"/>
    <lineage>
        <taxon>Bacteria</taxon>
        <taxon>Pseudomonadati</taxon>
        <taxon>Verrucomicrobiota</taxon>
        <taxon>Verrucomicrobiia</taxon>
        <taxon>Verrucomicrobiales</taxon>
        <taxon>Rubritaleaceae</taxon>
        <taxon>Rubritalea</taxon>
    </lineage>
</organism>
<reference evidence="2 3" key="1">
    <citation type="submission" date="2024-02" db="EMBL/GenBank/DDBJ databases">
        <title>Rubritalea halochordaticola NBRC 107102.</title>
        <authorList>
            <person name="Ichikawa N."/>
            <person name="Katano-Makiyama Y."/>
            <person name="Hidaka K."/>
        </authorList>
    </citation>
    <scope>NUCLEOTIDE SEQUENCE [LARGE SCALE GENOMIC DNA]</scope>
    <source>
        <strain evidence="2 3">NBRC 107102</strain>
    </source>
</reference>
<dbReference type="EMBL" id="BAABRL010000015">
    <property type="protein sequence ID" value="GAA5497457.1"/>
    <property type="molecule type" value="Genomic_DNA"/>
</dbReference>
<proteinExistence type="predicted"/>
<keyword evidence="1" id="KW-0812">Transmembrane</keyword>
<comment type="caution">
    <text evidence="2">The sequence shown here is derived from an EMBL/GenBank/DDBJ whole genome shotgun (WGS) entry which is preliminary data.</text>
</comment>
<evidence type="ECO:0000256" key="1">
    <source>
        <dbReference type="SAM" id="Phobius"/>
    </source>
</evidence>
<keyword evidence="1" id="KW-0472">Membrane</keyword>
<dbReference type="Proteomes" id="UP001424741">
    <property type="component" value="Unassembled WGS sequence"/>
</dbReference>
<keyword evidence="1" id="KW-1133">Transmembrane helix</keyword>
<protein>
    <submittedName>
        <fullName evidence="2">Uncharacterized protein</fullName>
    </submittedName>
</protein>
<keyword evidence="3" id="KW-1185">Reference proteome</keyword>
<feature type="transmembrane region" description="Helical" evidence="1">
    <location>
        <begin position="15"/>
        <end position="36"/>
    </location>
</feature>
<dbReference type="RefSeq" id="WP_346189963.1">
    <property type="nucleotide sequence ID" value="NZ_BAABRL010000015.1"/>
</dbReference>
<name>A0ABP9V468_9BACT</name>
<accession>A0ABP9V468</accession>
<evidence type="ECO:0000313" key="3">
    <source>
        <dbReference type="Proteomes" id="UP001424741"/>
    </source>
</evidence>
<sequence length="692" mass="75131">MKTYSIPTKTKRRGFVNIITVVVVTIFCVALMTSAFRSTVRSLDAQRKVQLQLDYEAREQAFLRALVSLAPVHAANTMVDGSQGAPVDNSNTSFQSLYTAAGELSNFSQAIDPDTIDSLMLNDIRSLNVADSNYTSALEYVGASADSYATPGAVNADADGNYPPPLYARGSVGSSLTARDAVDFNAAAYAQDNLLLSSSLAYGTSNTPHEGIFANDDVYDQHNVITYPNIHFGYGEPGGPIVGKHNWWRVFLHPEIRHMNATGLTREITGGYYLDREYVLSIYELPAQLPINAATAITLGQVGTEAWQNVTIGGGIAAERVTTLNSVVADRLATRRGATLSADTTLGTNGETYRGDSVVDRETFEATAQGFFPISKASDTARAMFIAINPGNEFFDRFATINDFDESPIAGRGNRLSTESWYQYSMGCHRCAMKLDVVAVRGAADQTPTEILFTYKSAGEDISLRFSKADGSWPDPDPDQSLETFPFHVISTVPGRPSIELNIARLWPWMQTLTAAPDPTTVNNSIVINADYTQAGNNVAIPRIPTESGDISLLLADADDFTVFSTGFSIVTNFRTYLMSDVNTVTTTPPASSGLTGEFRPPFSLFCPEMRVGLDANNTRFAITGQVGSFGESTDAGINVLDFKLGTTEQVRASKVRANLTQITHPAQLPPINLMNWLIVVQRVMDSEHADY</sequence>